<dbReference type="EMBL" id="BMMM01000014">
    <property type="protein sequence ID" value="GGN81309.1"/>
    <property type="molecule type" value="Genomic_DNA"/>
</dbReference>
<comment type="caution">
    <text evidence="1">The sequence shown here is derived from an EMBL/GenBank/DDBJ whole genome shotgun (WGS) entry which is preliminary data.</text>
</comment>
<evidence type="ECO:0000313" key="1">
    <source>
        <dbReference type="EMBL" id="GGN81309.1"/>
    </source>
</evidence>
<name>A0A917YAM6_9ACTN</name>
<reference evidence="1 2" key="1">
    <citation type="journal article" date="2014" name="Int. J. Syst. Evol. Microbiol.">
        <title>Complete genome sequence of Corynebacterium casei LMG S-19264T (=DSM 44701T), isolated from a smear-ripened cheese.</title>
        <authorList>
            <consortium name="US DOE Joint Genome Institute (JGI-PGF)"/>
            <person name="Walter F."/>
            <person name="Albersmeier A."/>
            <person name="Kalinowski J."/>
            <person name="Ruckert C."/>
        </authorList>
    </citation>
    <scope>NUCLEOTIDE SEQUENCE [LARGE SCALE GENOMIC DNA]</scope>
    <source>
        <strain evidence="1 2">CGMCC 4.7111</strain>
    </source>
</reference>
<dbReference type="AlphaFoldDB" id="A0A917YAM6"/>
<dbReference type="Proteomes" id="UP000600365">
    <property type="component" value="Unassembled WGS sequence"/>
</dbReference>
<proteinExistence type="predicted"/>
<protein>
    <submittedName>
        <fullName evidence="1">Uncharacterized protein</fullName>
    </submittedName>
</protein>
<sequence>MVAVAVMKEAGLEPLEPFCGSVIPRTARCRECGQISRIQYAKAKFGTGCRVCASRRPAT</sequence>
<gene>
    <name evidence="1" type="ORF">GCM10011579_067720</name>
</gene>
<evidence type="ECO:0000313" key="2">
    <source>
        <dbReference type="Proteomes" id="UP000600365"/>
    </source>
</evidence>
<accession>A0A917YAM6</accession>
<organism evidence="1 2">
    <name type="scientific">Streptomyces albiflavescens</name>
    <dbReference type="NCBI Taxonomy" id="1623582"/>
    <lineage>
        <taxon>Bacteria</taxon>
        <taxon>Bacillati</taxon>
        <taxon>Actinomycetota</taxon>
        <taxon>Actinomycetes</taxon>
        <taxon>Kitasatosporales</taxon>
        <taxon>Streptomycetaceae</taxon>
        <taxon>Streptomyces</taxon>
    </lineage>
</organism>
<keyword evidence="2" id="KW-1185">Reference proteome</keyword>